<comment type="caution">
    <text evidence="1">The sequence shown here is derived from an EMBL/GenBank/DDBJ whole genome shotgun (WGS) entry which is preliminary data.</text>
</comment>
<accession>A0AAW0E8Z1</accession>
<gene>
    <name evidence="1" type="ORF">VNI00_000453</name>
</gene>
<organism evidence="1 2">
    <name type="scientific">Paramarasmius palmivorus</name>
    <dbReference type="NCBI Taxonomy" id="297713"/>
    <lineage>
        <taxon>Eukaryota</taxon>
        <taxon>Fungi</taxon>
        <taxon>Dikarya</taxon>
        <taxon>Basidiomycota</taxon>
        <taxon>Agaricomycotina</taxon>
        <taxon>Agaricomycetes</taxon>
        <taxon>Agaricomycetidae</taxon>
        <taxon>Agaricales</taxon>
        <taxon>Marasmiineae</taxon>
        <taxon>Marasmiaceae</taxon>
        <taxon>Paramarasmius</taxon>
    </lineage>
</organism>
<keyword evidence="2" id="KW-1185">Reference proteome</keyword>
<sequence>MTNVEDWLNSGPFCWSFDENGTTQIPESMCEQLGLPTFTLSSFFPPSVSLYSFSKYTYDAVHKWQVAKKFDPATPDFARSLGFPIFERLRPEKSRFEEIFKVEEHKTLEDSPSMSDFGGSFLCRLTKSSWWLQVEAAPGIPILG</sequence>
<proteinExistence type="predicted"/>
<evidence type="ECO:0000313" key="1">
    <source>
        <dbReference type="EMBL" id="KAK7060722.1"/>
    </source>
</evidence>
<evidence type="ECO:0000313" key="2">
    <source>
        <dbReference type="Proteomes" id="UP001383192"/>
    </source>
</evidence>
<dbReference type="AlphaFoldDB" id="A0AAW0E8Z1"/>
<dbReference type="EMBL" id="JAYKXP010000002">
    <property type="protein sequence ID" value="KAK7060722.1"/>
    <property type="molecule type" value="Genomic_DNA"/>
</dbReference>
<name>A0AAW0E8Z1_9AGAR</name>
<dbReference type="Proteomes" id="UP001383192">
    <property type="component" value="Unassembled WGS sequence"/>
</dbReference>
<protein>
    <submittedName>
        <fullName evidence="1">Uncharacterized protein</fullName>
    </submittedName>
</protein>
<reference evidence="1 2" key="1">
    <citation type="submission" date="2024-01" db="EMBL/GenBank/DDBJ databases">
        <title>A draft genome for a cacao thread blight-causing isolate of Paramarasmius palmivorus.</title>
        <authorList>
            <person name="Baruah I.K."/>
            <person name="Bukari Y."/>
            <person name="Amoako-Attah I."/>
            <person name="Meinhardt L.W."/>
            <person name="Bailey B.A."/>
            <person name="Cohen S.P."/>
        </authorList>
    </citation>
    <scope>NUCLEOTIDE SEQUENCE [LARGE SCALE GENOMIC DNA]</scope>
    <source>
        <strain evidence="1 2">GH-12</strain>
    </source>
</reference>